<dbReference type="OrthoDB" id="5917794at2759"/>
<comment type="caution">
    <text evidence="3">Lacks conserved residue(s) required for the propagation of feature annotation.</text>
</comment>
<dbReference type="InterPro" id="IPR038178">
    <property type="entry name" value="Kringle_sf"/>
</dbReference>
<dbReference type="SMART" id="SM00130">
    <property type="entry name" value="KR"/>
    <property type="match status" value="1"/>
</dbReference>
<keyword evidence="1 3" id="KW-0420">Kringle</keyword>
<dbReference type="AlphaFoldDB" id="A0A368G2A6"/>
<feature type="domain" description="Kringle" evidence="4">
    <location>
        <begin position="23"/>
        <end position="105"/>
    </location>
</feature>
<dbReference type="STRING" id="29170.A0A368G2A6"/>
<evidence type="ECO:0000259" key="4">
    <source>
        <dbReference type="PROSITE" id="PS50070"/>
    </source>
</evidence>
<name>A0A368G2A6_ANCCA</name>
<evidence type="ECO:0000313" key="5">
    <source>
        <dbReference type="EMBL" id="RCN37170.1"/>
    </source>
</evidence>
<dbReference type="EMBL" id="JOJR01000490">
    <property type="protein sequence ID" value="RCN37170.1"/>
    <property type="molecule type" value="Genomic_DNA"/>
</dbReference>
<evidence type="ECO:0000256" key="2">
    <source>
        <dbReference type="ARBA" id="ARBA00023157"/>
    </source>
</evidence>
<proteinExistence type="predicted"/>
<reference evidence="5 6" key="1">
    <citation type="submission" date="2014-10" db="EMBL/GenBank/DDBJ databases">
        <title>Draft genome of the hookworm Ancylostoma caninum.</title>
        <authorList>
            <person name="Mitreva M."/>
        </authorList>
    </citation>
    <scope>NUCLEOTIDE SEQUENCE [LARGE SCALE GENOMIC DNA]</scope>
    <source>
        <strain evidence="5 6">Baltimore</strain>
    </source>
</reference>
<accession>A0A368G2A6</accession>
<evidence type="ECO:0000256" key="3">
    <source>
        <dbReference type="PROSITE-ProRule" id="PRU00121"/>
    </source>
</evidence>
<evidence type="ECO:0000256" key="1">
    <source>
        <dbReference type="ARBA" id="ARBA00022572"/>
    </source>
</evidence>
<comment type="caution">
    <text evidence="5">The sequence shown here is derived from an EMBL/GenBank/DDBJ whole genome shotgun (WGS) entry which is preliminary data.</text>
</comment>
<feature type="non-terminal residue" evidence="5">
    <location>
        <position position="1"/>
    </location>
</feature>
<dbReference type="InterPro" id="IPR000001">
    <property type="entry name" value="Kringle"/>
</dbReference>
<dbReference type="InterPro" id="IPR018056">
    <property type="entry name" value="Kringle_CS"/>
</dbReference>
<gene>
    <name evidence="5" type="ORF">ANCCAN_16928</name>
</gene>
<dbReference type="PROSITE" id="PS50070">
    <property type="entry name" value="KRINGLE_2"/>
    <property type="match status" value="1"/>
</dbReference>
<organism evidence="5 6">
    <name type="scientific">Ancylostoma caninum</name>
    <name type="common">Dog hookworm</name>
    <dbReference type="NCBI Taxonomy" id="29170"/>
    <lineage>
        <taxon>Eukaryota</taxon>
        <taxon>Metazoa</taxon>
        <taxon>Ecdysozoa</taxon>
        <taxon>Nematoda</taxon>
        <taxon>Chromadorea</taxon>
        <taxon>Rhabditida</taxon>
        <taxon>Rhabditina</taxon>
        <taxon>Rhabditomorpha</taxon>
        <taxon>Strongyloidea</taxon>
        <taxon>Ancylostomatidae</taxon>
        <taxon>Ancylostomatinae</taxon>
        <taxon>Ancylostoma</taxon>
    </lineage>
</organism>
<dbReference type="SUPFAM" id="SSF57440">
    <property type="entry name" value="Kringle-like"/>
    <property type="match status" value="1"/>
</dbReference>
<dbReference type="Proteomes" id="UP000252519">
    <property type="component" value="Unassembled WGS sequence"/>
</dbReference>
<evidence type="ECO:0000313" key="6">
    <source>
        <dbReference type="Proteomes" id="UP000252519"/>
    </source>
</evidence>
<keyword evidence="2" id="KW-1015">Disulfide bond</keyword>
<protein>
    <submittedName>
        <fullName evidence="5">Kringle domain protein</fullName>
    </submittedName>
</protein>
<dbReference type="PROSITE" id="PS00021">
    <property type="entry name" value="KRINGLE_1"/>
    <property type="match status" value="1"/>
</dbReference>
<dbReference type="Gene3D" id="2.40.20.10">
    <property type="entry name" value="Plasminogen Kringle 4"/>
    <property type="match status" value="1"/>
</dbReference>
<sequence>IDEGARSREENTDNEVKNSPYCSGKPCIRWDEAPVRFPLESFSNVSTPSMDYITLKVFSTTISQHEDYCRNPDNHPYGPWCFYSDKEEIRRAPCFHTCITDIKQLCLAKAFFPFYQTPYVFDAAPLSPVDPRLLRTISDTKLKAMNDRVDLSDILDVPDVIRSIGQVTPLYSLTLTTRHLTQARLAGKAVVIRKK</sequence>
<keyword evidence="6" id="KW-1185">Reference proteome</keyword>
<dbReference type="InterPro" id="IPR013806">
    <property type="entry name" value="Kringle-like"/>
</dbReference>